<dbReference type="PROSITE" id="PS50005">
    <property type="entry name" value="TPR"/>
    <property type="match status" value="1"/>
</dbReference>
<dbReference type="RefSeq" id="WP_065914204.1">
    <property type="nucleotide sequence ID" value="NZ_CP016793.1"/>
</dbReference>
<accession>A0A1B2HDN7</accession>
<feature type="repeat" description="TPR" evidence="1">
    <location>
        <begin position="369"/>
        <end position="402"/>
    </location>
</feature>
<organism evidence="2 3">
    <name type="scientific">Lentzea guizhouensis</name>
    <dbReference type="NCBI Taxonomy" id="1586287"/>
    <lineage>
        <taxon>Bacteria</taxon>
        <taxon>Bacillati</taxon>
        <taxon>Actinomycetota</taxon>
        <taxon>Actinomycetes</taxon>
        <taxon>Pseudonocardiales</taxon>
        <taxon>Pseudonocardiaceae</taxon>
        <taxon>Lentzea</taxon>
    </lineage>
</organism>
<protein>
    <submittedName>
        <fullName evidence="2">Uncharacterized protein</fullName>
    </submittedName>
</protein>
<dbReference type="Proteomes" id="UP000093053">
    <property type="component" value="Chromosome"/>
</dbReference>
<name>A0A1B2HDN7_9PSEU</name>
<dbReference type="InterPro" id="IPR027417">
    <property type="entry name" value="P-loop_NTPase"/>
</dbReference>
<keyword evidence="1" id="KW-0802">TPR repeat</keyword>
<dbReference type="AlphaFoldDB" id="A0A1B2HDN7"/>
<dbReference type="EMBL" id="CP016793">
    <property type="protein sequence ID" value="ANZ35796.1"/>
    <property type="molecule type" value="Genomic_DNA"/>
</dbReference>
<dbReference type="SUPFAM" id="SSF52540">
    <property type="entry name" value="P-loop containing nucleoside triphosphate hydrolases"/>
    <property type="match status" value="1"/>
</dbReference>
<evidence type="ECO:0000313" key="2">
    <source>
        <dbReference type="EMBL" id="ANZ35796.1"/>
    </source>
</evidence>
<sequence>MAHRRALVVLDNAGSAAQVRPLLPGSGMVIVTSRRRLVDLDVARTISLDVLPERDALDLLTGIVGPRARQDPRALREIVELCGFLPLAVRIVGARWRTRPAWTAQDLGRRLAEQRLGELEAGERSVAKAFAVSYQQLTAEQQRLFRLLGLHTGDDWDACLAAAVLGTTRAAAERLLDALLDAHLVQQQENGRYRFHDLLADHAKASVAEDEREEAVVRVLDHYLNGAATAGYRLAPGRPRIHHELTHTPVDPPVFATPAQALAWLEAERRNLRAVVFQAAYQGHYRYAWQLPHHLGYFLLMRGSARERLELERVGLAAARQLGDLKARAEALRGLGSAYLVDGSAPDAVRHLEEALGLMRQIGDLRGEASTLGLLGMLARERAEYAEAMDHFQRGLALMREVGAPTGEANALQNIAIVHAEQEENETALAYLEQALSLLRAHHDIRSSAMVLHDIAYVHYNEFRDEQCLAAADRSLRLYREAGDQRGEALAAADFGYMIYEMGEWDRAGEVLRGSLRLSRQATRQPDTAGMLAAMEEVDDRTGLITVLIALTIAAELEGRPVEALSHAERCLALVREVGPRFREGRLLGQLSRLHLRLGDTAQAVRYGEAAVRYVGGEANRRAKAVARRVLDAATAEAAATTSVPAAPAS</sequence>
<evidence type="ECO:0000313" key="3">
    <source>
        <dbReference type="Proteomes" id="UP000093053"/>
    </source>
</evidence>
<dbReference type="InterPro" id="IPR036388">
    <property type="entry name" value="WH-like_DNA-bd_sf"/>
</dbReference>
<dbReference type="Gene3D" id="1.10.10.10">
    <property type="entry name" value="Winged helix-like DNA-binding domain superfamily/Winged helix DNA-binding domain"/>
    <property type="match status" value="1"/>
</dbReference>
<dbReference type="Pfam" id="PF13424">
    <property type="entry name" value="TPR_12"/>
    <property type="match status" value="1"/>
</dbReference>
<dbReference type="InterPro" id="IPR011990">
    <property type="entry name" value="TPR-like_helical_dom_sf"/>
</dbReference>
<dbReference type="SUPFAM" id="SSF48452">
    <property type="entry name" value="TPR-like"/>
    <property type="match status" value="3"/>
</dbReference>
<dbReference type="STRING" id="1586287.BBK82_06560"/>
<dbReference type="OrthoDB" id="7628974at2"/>
<dbReference type="Gene3D" id="1.25.40.10">
    <property type="entry name" value="Tetratricopeptide repeat domain"/>
    <property type="match status" value="1"/>
</dbReference>
<evidence type="ECO:0000256" key="1">
    <source>
        <dbReference type="PROSITE-ProRule" id="PRU00339"/>
    </source>
</evidence>
<dbReference type="SMART" id="SM00028">
    <property type="entry name" value="TPR"/>
    <property type="match status" value="6"/>
</dbReference>
<keyword evidence="3" id="KW-1185">Reference proteome</keyword>
<dbReference type="PANTHER" id="PTHR10098">
    <property type="entry name" value="RAPSYN-RELATED"/>
    <property type="match status" value="1"/>
</dbReference>
<dbReference type="KEGG" id="led:BBK82_06560"/>
<reference evidence="2 3" key="1">
    <citation type="submission" date="2016-07" db="EMBL/GenBank/DDBJ databases">
        <title>Complete genome sequence of the Lentzea guizhouensis DHS C013.</title>
        <authorList>
            <person name="Cao C."/>
        </authorList>
    </citation>
    <scope>NUCLEOTIDE SEQUENCE [LARGE SCALE GENOMIC DNA]</scope>
    <source>
        <strain evidence="2 3">DHS C013</strain>
    </source>
</reference>
<gene>
    <name evidence="2" type="ORF">BBK82_06560</name>
</gene>
<proteinExistence type="predicted"/>
<dbReference type="InterPro" id="IPR019734">
    <property type="entry name" value="TPR_rpt"/>
</dbReference>